<proteinExistence type="predicted"/>
<gene>
    <name evidence="2" type="ORF">DUI87_02674</name>
</gene>
<dbReference type="PANTHER" id="PTHR10424">
    <property type="entry name" value="VIRAL ENVELOPE PROTEIN"/>
    <property type="match status" value="1"/>
</dbReference>
<evidence type="ECO:0000313" key="3">
    <source>
        <dbReference type="Proteomes" id="UP000269221"/>
    </source>
</evidence>
<keyword evidence="1" id="KW-0175">Coiled coil</keyword>
<dbReference type="AlphaFoldDB" id="A0A3M0L8W1"/>
<protein>
    <submittedName>
        <fullName evidence="2">Uncharacterized protein</fullName>
    </submittedName>
</protein>
<dbReference type="Gene3D" id="1.10.287.210">
    <property type="match status" value="1"/>
</dbReference>
<organism evidence="2 3">
    <name type="scientific">Hirundo rustica rustica</name>
    <dbReference type="NCBI Taxonomy" id="333673"/>
    <lineage>
        <taxon>Eukaryota</taxon>
        <taxon>Metazoa</taxon>
        <taxon>Chordata</taxon>
        <taxon>Craniata</taxon>
        <taxon>Vertebrata</taxon>
        <taxon>Euteleostomi</taxon>
        <taxon>Archelosauria</taxon>
        <taxon>Archosauria</taxon>
        <taxon>Dinosauria</taxon>
        <taxon>Saurischia</taxon>
        <taxon>Theropoda</taxon>
        <taxon>Coelurosauria</taxon>
        <taxon>Aves</taxon>
        <taxon>Neognathae</taxon>
        <taxon>Neoaves</taxon>
        <taxon>Telluraves</taxon>
        <taxon>Australaves</taxon>
        <taxon>Passeriformes</taxon>
        <taxon>Sylvioidea</taxon>
        <taxon>Hirundinidae</taxon>
        <taxon>Hirundo</taxon>
    </lineage>
</organism>
<dbReference type="OrthoDB" id="9325190at2759"/>
<keyword evidence="3" id="KW-1185">Reference proteome</keyword>
<dbReference type="PANTHER" id="PTHR10424:SF68">
    <property type="entry name" value="ENDOGENOUS RETROVIRUS GROUP 3 MEMBER 1 ENV POLYPROTEIN"/>
    <property type="match status" value="1"/>
</dbReference>
<accession>A0A3M0L8W1</accession>
<dbReference type="CDD" id="cd09850">
    <property type="entry name" value="Ebola-like_HR1-HR2"/>
    <property type="match status" value="1"/>
</dbReference>
<dbReference type="Proteomes" id="UP000269221">
    <property type="component" value="Unassembled WGS sequence"/>
</dbReference>
<dbReference type="EMBL" id="QRBI01000093">
    <property type="protein sequence ID" value="RMC21805.1"/>
    <property type="molecule type" value="Genomic_DNA"/>
</dbReference>
<dbReference type="SUPFAM" id="SSF58069">
    <property type="entry name" value="Virus ectodomain"/>
    <property type="match status" value="1"/>
</dbReference>
<evidence type="ECO:0000256" key="1">
    <source>
        <dbReference type="SAM" id="Coils"/>
    </source>
</evidence>
<evidence type="ECO:0000313" key="2">
    <source>
        <dbReference type="EMBL" id="RMC21805.1"/>
    </source>
</evidence>
<sequence length="579" mass="66864">MQFRTRGNNLADKEAKSTALMKVSTSRIEEGEVQEYPPHPSLKEIEGYEKIGGRLEGAYFQTNPLCYDNSQLGMCIMGGKTYWVGKNLKYETETSLKGEPVILDLLEDQDDRVCLQYDRMFCFSRNKEGVDPESKMKQVSQELRKQEAEMRKRKLEQERLRTLSEQYDQLERQYTSWSLPASDQNLFVDLMQEIATEFGLSNCWICGGLKSAEKWPWKGESLAPEQLLKWDSSKTSKAIQRPEGWVLDKRVIGTFCIGREGKEYTEIVGYTPCVSTLTINSFNKSRMWQPESPTGHWSQGKSDKCEWSEKIGLCWNKGSGANPYQSVEESRGSWNEPESTKIMWKAPDGLYWICGKKAYSELPQQWKGSCTIGLIRPVFFTLPRSERSSLGAPLYKTLSRRRREVKKKFPIFGGGQTWGEEEWLAERIIEYYGPATWAQDGSWGYRTPIYLLNRLIRLQAVAEVVSNHTSAALELLSKQHSRMRAFVYQNRIALDYLLAEEGGVCRKFNESECCIEIDDYGETIRSLATEIKRVAHVPVQKWNSILQASWWDQLFDGAWWKKVIFSRDHISTLPDTLFY</sequence>
<dbReference type="STRING" id="333673.A0A3M0L8W1"/>
<comment type="caution">
    <text evidence="2">The sequence shown here is derived from an EMBL/GenBank/DDBJ whole genome shotgun (WGS) entry which is preliminary data.</text>
</comment>
<feature type="coiled-coil region" evidence="1">
    <location>
        <begin position="136"/>
        <end position="173"/>
    </location>
</feature>
<name>A0A3M0L8W1_HIRRU</name>
<reference evidence="2 3" key="1">
    <citation type="submission" date="2018-07" db="EMBL/GenBank/DDBJ databases">
        <title>A high quality draft genome assembly of the barn swallow (H. rustica rustica).</title>
        <authorList>
            <person name="Formenti G."/>
            <person name="Chiara M."/>
            <person name="Poveda L."/>
            <person name="Francoijs K.-J."/>
            <person name="Bonisoli-Alquati A."/>
            <person name="Canova L."/>
            <person name="Gianfranceschi L."/>
            <person name="Horner D.S."/>
            <person name="Saino N."/>
        </authorList>
    </citation>
    <scope>NUCLEOTIDE SEQUENCE [LARGE SCALE GENOMIC DNA]</scope>
    <source>
        <strain evidence="2">Chelidonia</strain>
        <tissue evidence="2">Blood</tissue>
    </source>
</reference>
<dbReference type="InterPro" id="IPR018154">
    <property type="entry name" value="TLV/ENV_coat_polyprotein"/>
</dbReference>